<dbReference type="CDD" id="cd03440">
    <property type="entry name" value="hot_dog"/>
    <property type="match status" value="1"/>
</dbReference>
<protein>
    <recommendedName>
        <fullName evidence="5">Acyl-CoA thioesterase</fullName>
    </recommendedName>
</protein>
<evidence type="ECO:0000313" key="3">
    <source>
        <dbReference type="EMBL" id="MQY28416.1"/>
    </source>
</evidence>
<dbReference type="RefSeq" id="WP_194290911.1">
    <property type="nucleotide sequence ID" value="NZ_WEGI01000008.1"/>
</dbReference>
<dbReference type="InterPro" id="IPR029069">
    <property type="entry name" value="HotDog_dom_sf"/>
</dbReference>
<gene>
    <name evidence="3" type="ORF">NRB56_40000</name>
</gene>
<dbReference type="AlphaFoldDB" id="A0A7K0DRR7"/>
<evidence type="ECO:0000259" key="2">
    <source>
        <dbReference type="Pfam" id="PF20789"/>
    </source>
</evidence>
<dbReference type="InterPro" id="IPR052389">
    <property type="entry name" value="Sec_Metab_Biosynth-Assoc"/>
</dbReference>
<evidence type="ECO:0000259" key="1">
    <source>
        <dbReference type="Pfam" id="PF13622"/>
    </source>
</evidence>
<organism evidence="3 4">
    <name type="scientific">Nocardia aurantia</name>
    <dbReference type="NCBI Taxonomy" id="2585199"/>
    <lineage>
        <taxon>Bacteria</taxon>
        <taxon>Bacillati</taxon>
        <taxon>Actinomycetota</taxon>
        <taxon>Actinomycetes</taxon>
        <taxon>Mycobacteriales</taxon>
        <taxon>Nocardiaceae</taxon>
        <taxon>Nocardia</taxon>
    </lineage>
</organism>
<name>A0A7K0DRR7_9NOCA</name>
<dbReference type="EMBL" id="WEGI01000008">
    <property type="protein sequence ID" value="MQY28416.1"/>
    <property type="molecule type" value="Genomic_DNA"/>
</dbReference>
<accession>A0A7K0DRR7</accession>
<evidence type="ECO:0008006" key="5">
    <source>
        <dbReference type="Google" id="ProtNLM"/>
    </source>
</evidence>
<dbReference type="Gene3D" id="2.40.160.210">
    <property type="entry name" value="Acyl-CoA thioesterase, double hotdog domain"/>
    <property type="match status" value="1"/>
</dbReference>
<dbReference type="Proteomes" id="UP000431401">
    <property type="component" value="Unassembled WGS sequence"/>
</dbReference>
<dbReference type="InterPro" id="IPR049450">
    <property type="entry name" value="ACOT8-like_C"/>
</dbReference>
<keyword evidence="4" id="KW-1185">Reference proteome</keyword>
<feature type="domain" description="Acyl-CoA thioesterase-like N-terminal HotDog" evidence="1">
    <location>
        <begin position="26"/>
        <end position="107"/>
    </location>
</feature>
<proteinExistence type="predicted"/>
<reference evidence="3 4" key="1">
    <citation type="submission" date="2019-10" db="EMBL/GenBank/DDBJ databases">
        <title>Nocardia macrotermitis sp. nov. and Nocardia aurantia sp. nov., isolated from the gut of fungus growing-termite Macrotermes natalensis.</title>
        <authorList>
            <person name="Benndorf R."/>
            <person name="Schwitalla J."/>
            <person name="Martin K."/>
            <person name="De Beer W."/>
            <person name="Kaster A.-K."/>
            <person name="Vollmers J."/>
            <person name="Poulsen M."/>
            <person name="Beemelmanns C."/>
        </authorList>
    </citation>
    <scope>NUCLEOTIDE SEQUENCE [LARGE SCALE GENOMIC DNA]</scope>
    <source>
        <strain evidence="3 4">RB56</strain>
    </source>
</reference>
<dbReference type="PANTHER" id="PTHR38110:SF1">
    <property type="entry name" value="THIOESTERASE DOMAIN-CONTAINING PROTEIN"/>
    <property type="match status" value="1"/>
</dbReference>
<sequence length="278" mass="30431">MSSSFSSETTLVADRAVAGRYTTVLSADWNAPVYPHGGVTAALAVHAMRQELDQPLRSVHTLFVSPVPPGPVTVDVTVLRRGRTVSQAVATLTTETRTGLIATAAFGDDRPGFEFTDLVMPAVAPPEDCRSFDETSLAEGFELAPLWQQLDGRMAHGHAPWERHPPQSSEQVYWYRFHQPPRDGHGVLDPAALLVLADTMAGAIGERMGSDARRWLAPSVEMTLRVLEPVRGEWILSRIRAHHSGHGYVSMENELWDPETGVLVAHGTQLAFYSFPSS</sequence>
<comment type="caution">
    <text evidence="3">The sequence shown here is derived from an EMBL/GenBank/DDBJ whole genome shotgun (WGS) entry which is preliminary data.</text>
</comment>
<feature type="domain" description="Acyl-CoA thioesterase-like C-terminal" evidence="2">
    <location>
        <begin position="126"/>
        <end position="272"/>
    </location>
</feature>
<evidence type="ECO:0000313" key="4">
    <source>
        <dbReference type="Proteomes" id="UP000431401"/>
    </source>
</evidence>
<dbReference type="PANTHER" id="PTHR38110">
    <property type="entry name" value="CHROMOSOME 23, WHOLE GENOME SHOTGUN SEQUENCE"/>
    <property type="match status" value="1"/>
</dbReference>
<dbReference type="InterPro" id="IPR042171">
    <property type="entry name" value="Acyl-CoA_hotdog"/>
</dbReference>
<dbReference type="Pfam" id="PF13622">
    <property type="entry name" value="4HBT_3"/>
    <property type="match status" value="1"/>
</dbReference>
<dbReference type="InterPro" id="IPR049449">
    <property type="entry name" value="TesB_ACOT8-like_N"/>
</dbReference>
<dbReference type="Pfam" id="PF20789">
    <property type="entry name" value="4HBT_3C"/>
    <property type="match status" value="1"/>
</dbReference>
<dbReference type="SUPFAM" id="SSF54637">
    <property type="entry name" value="Thioesterase/thiol ester dehydrase-isomerase"/>
    <property type="match status" value="2"/>
</dbReference>